<evidence type="ECO:0000259" key="4">
    <source>
        <dbReference type="PROSITE" id="PS01124"/>
    </source>
</evidence>
<dbReference type="InterPro" id="IPR018060">
    <property type="entry name" value="HTH_AraC"/>
</dbReference>
<proteinExistence type="predicted"/>
<dbReference type="EMBL" id="CP089984">
    <property type="protein sequence ID" value="WXB18993.1"/>
    <property type="molecule type" value="Genomic_DNA"/>
</dbReference>
<name>A0ABZ2M8Z8_9BACT</name>
<keyword evidence="3" id="KW-0804">Transcription</keyword>
<dbReference type="PANTHER" id="PTHR46796">
    <property type="entry name" value="HTH-TYPE TRANSCRIPTIONAL ACTIVATOR RHAS-RELATED"/>
    <property type="match status" value="1"/>
</dbReference>
<evidence type="ECO:0000256" key="1">
    <source>
        <dbReference type="ARBA" id="ARBA00023015"/>
    </source>
</evidence>
<dbReference type="InterPro" id="IPR050204">
    <property type="entry name" value="AraC_XylS_family_regulators"/>
</dbReference>
<keyword evidence="1" id="KW-0805">Transcription regulation</keyword>
<sequence length="301" mass="33787">MDAPLANRFPLFADLLRSRATPLRSTAVGRDGTWLVHWHNADTETVYSHPGHHTLSCYLRGGHGVRCVQAPEARGEPGVMCSIPPEHESKWYVRGSLELLHVYLPRLSLEQAAERWFDLDPRAAELVDRVLFHDAQLASSCARLAAEDWTHPDAPLRLQHLVLEVQARLLTQHAERRRAPLPTLRGGLSPAARRRVLEWIETALSEGGASLDLADLAQIACLSEFHFARMFKASFGMSPHVWIMQRRLHRARALLHEGRLSFEAVAHRCGYAHLQHLNAALRRAGFGSASRYRASVGARRA</sequence>
<dbReference type="InterPro" id="IPR009057">
    <property type="entry name" value="Homeodomain-like_sf"/>
</dbReference>
<evidence type="ECO:0000313" key="6">
    <source>
        <dbReference type="Proteomes" id="UP001370348"/>
    </source>
</evidence>
<dbReference type="Pfam" id="PF12833">
    <property type="entry name" value="HTH_18"/>
    <property type="match status" value="1"/>
</dbReference>
<reference evidence="5 6" key="1">
    <citation type="submission" date="2021-12" db="EMBL/GenBank/DDBJ databases">
        <title>Discovery of the Pendulisporaceae a myxobacterial family with distinct sporulation behavior and unique specialized metabolism.</title>
        <authorList>
            <person name="Garcia R."/>
            <person name="Popoff A."/>
            <person name="Bader C.D."/>
            <person name="Loehr J."/>
            <person name="Walesch S."/>
            <person name="Walt C."/>
            <person name="Boldt J."/>
            <person name="Bunk B."/>
            <person name="Haeckl F.J.F.P.J."/>
            <person name="Gunesch A.P."/>
            <person name="Birkelbach J."/>
            <person name="Nuebel U."/>
            <person name="Pietschmann T."/>
            <person name="Bach T."/>
            <person name="Mueller R."/>
        </authorList>
    </citation>
    <scope>NUCLEOTIDE SEQUENCE [LARGE SCALE GENOMIC DNA]</scope>
    <source>
        <strain evidence="5 6">MSr11954</strain>
    </source>
</reference>
<keyword evidence="2" id="KW-0238">DNA-binding</keyword>
<dbReference type="Gene3D" id="1.10.10.60">
    <property type="entry name" value="Homeodomain-like"/>
    <property type="match status" value="1"/>
</dbReference>
<dbReference type="SUPFAM" id="SSF46689">
    <property type="entry name" value="Homeodomain-like"/>
    <property type="match status" value="2"/>
</dbReference>
<feature type="domain" description="HTH araC/xylS-type" evidence="4">
    <location>
        <begin position="194"/>
        <end position="295"/>
    </location>
</feature>
<dbReference type="SMART" id="SM00342">
    <property type="entry name" value="HTH_ARAC"/>
    <property type="match status" value="1"/>
</dbReference>
<accession>A0ABZ2M8Z8</accession>
<keyword evidence="6" id="KW-1185">Reference proteome</keyword>
<organism evidence="5 6">
    <name type="scientific">Pendulispora albinea</name>
    <dbReference type="NCBI Taxonomy" id="2741071"/>
    <lineage>
        <taxon>Bacteria</taxon>
        <taxon>Pseudomonadati</taxon>
        <taxon>Myxococcota</taxon>
        <taxon>Myxococcia</taxon>
        <taxon>Myxococcales</taxon>
        <taxon>Sorangiineae</taxon>
        <taxon>Pendulisporaceae</taxon>
        <taxon>Pendulispora</taxon>
    </lineage>
</organism>
<evidence type="ECO:0000313" key="5">
    <source>
        <dbReference type="EMBL" id="WXB18993.1"/>
    </source>
</evidence>
<dbReference type="PROSITE" id="PS01124">
    <property type="entry name" value="HTH_ARAC_FAMILY_2"/>
    <property type="match status" value="1"/>
</dbReference>
<dbReference type="Proteomes" id="UP001370348">
    <property type="component" value="Chromosome"/>
</dbReference>
<evidence type="ECO:0000256" key="3">
    <source>
        <dbReference type="ARBA" id="ARBA00023163"/>
    </source>
</evidence>
<dbReference type="PANTHER" id="PTHR46796:SF6">
    <property type="entry name" value="ARAC SUBFAMILY"/>
    <property type="match status" value="1"/>
</dbReference>
<evidence type="ECO:0000256" key="2">
    <source>
        <dbReference type="ARBA" id="ARBA00023125"/>
    </source>
</evidence>
<dbReference type="RefSeq" id="WP_394828618.1">
    <property type="nucleotide sequence ID" value="NZ_CP089984.1"/>
</dbReference>
<gene>
    <name evidence="5" type="ORF">LZC94_17360</name>
</gene>
<protein>
    <submittedName>
        <fullName evidence="5">Helix-turn-helix transcriptional regulator</fullName>
    </submittedName>
</protein>